<dbReference type="EMBL" id="JANBPG010001694">
    <property type="protein sequence ID" value="KAJ1888710.1"/>
    <property type="molecule type" value="Genomic_DNA"/>
</dbReference>
<keyword evidence="2" id="KW-1185">Reference proteome</keyword>
<gene>
    <name evidence="1" type="primary">HTATIP2_4</name>
    <name evidence="1" type="ORF">LPJ66_008430</name>
</gene>
<organism evidence="1 2">
    <name type="scientific">Kickxella alabastrina</name>
    <dbReference type="NCBI Taxonomy" id="61397"/>
    <lineage>
        <taxon>Eukaryota</taxon>
        <taxon>Fungi</taxon>
        <taxon>Fungi incertae sedis</taxon>
        <taxon>Zoopagomycota</taxon>
        <taxon>Kickxellomycotina</taxon>
        <taxon>Kickxellomycetes</taxon>
        <taxon>Kickxellales</taxon>
        <taxon>Kickxellaceae</taxon>
        <taxon>Kickxella</taxon>
    </lineage>
</organism>
<comment type="caution">
    <text evidence="1">The sequence shown here is derived from an EMBL/GenBank/DDBJ whole genome shotgun (WGS) entry which is preliminary data.</text>
</comment>
<proteinExistence type="predicted"/>
<evidence type="ECO:0000313" key="1">
    <source>
        <dbReference type="EMBL" id="KAJ1888710.1"/>
    </source>
</evidence>
<sequence length="254" mass="27864">MATTAALKLSVDNVILGKGFLEAAREFKMQTPGKSALVLGGTGEVGREVIKHLVASDAFDKITVFTRRPIEITGTNADKVVQKPVDFENIAQLESDFAGHTHAFSCLGTTRGKSGSDGFYKVDHDYVLNAARACKKVQVEHYSICSSKGADKTSRFLYPRTKGEVDDEVMSMGFAHASVYRPGMIECDREESRPMEKVFSYLLPVVKLVFPKSAAAPSSTIAWSMVFDALKPSKTSKSVVFENTDIMNTFEKNQ</sequence>
<reference evidence="1" key="1">
    <citation type="submission" date="2022-07" db="EMBL/GenBank/DDBJ databases">
        <title>Phylogenomic reconstructions and comparative analyses of Kickxellomycotina fungi.</title>
        <authorList>
            <person name="Reynolds N.K."/>
            <person name="Stajich J.E."/>
            <person name="Barry K."/>
            <person name="Grigoriev I.V."/>
            <person name="Crous P."/>
            <person name="Smith M.E."/>
        </authorList>
    </citation>
    <scope>NUCLEOTIDE SEQUENCE</scope>
    <source>
        <strain evidence="1">Benny 63K</strain>
    </source>
</reference>
<evidence type="ECO:0000313" key="2">
    <source>
        <dbReference type="Proteomes" id="UP001150581"/>
    </source>
</evidence>
<protein>
    <submittedName>
        <fullName evidence="1">Oxidoreductase htatip2</fullName>
    </submittedName>
</protein>
<name>A0ACC1I9Q6_9FUNG</name>
<dbReference type="Proteomes" id="UP001150581">
    <property type="component" value="Unassembled WGS sequence"/>
</dbReference>
<accession>A0ACC1I9Q6</accession>